<dbReference type="PANTHER" id="PTHR34406">
    <property type="entry name" value="PROTEIN YCEI"/>
    <property type="match status" value="1"/>
</dbReference>
<evidence type="ECO:0000313" key="4">
    <source>
        <dbReference type="Proteomes" id="UP000315440"/>
    </source>
</evidence>
<proteinExistence type="predicted"/>
<dbReference type="PANTHER" id="PTHR34406:SF1">
    <property type="entry name" value="PROTEIN YCEI"/>
    <property type="match status" value="1"/>
</dbReference>
<feature type="signal peptide" evidence="1">
    <location>
        <begin position="1"/>
        <end position="25"/>
    </location>
</feature>
<dbReference type="Proteomes" id="UP000315440">
    <property type="component" value="Unassembled WGS sequence"/>
</dbReference>
<comment type="caution">
    <text evidence="3">The sequence shown here is derived from an EMBL/GenBank/DDBJ whole genome shotgun (WGS) entry which is preliminary data.</text>
</comment>
<protein>
    <recommendedName>
        <fullName evidence="2">Lipid/polyisoprenoid-binding YceI-like domain-containing protein</fullName>
    </recommendedName>
</protein>
<dbReference type="SUPFAM" id="SSF101874">
    <property type="entry name" value="YceI-like"/>
    <property type="match status" value="1"/>
</dbReference>
<dbReference type="InterPro" id="IPR007372">
    <property type="entry name" value="Lipid/polyisoprenoid-bd_YceI"/>
</dbReference>
<dbReference type="InterPro" id="IPR036761">
    <property type="entry name" value="TTHA0802/YceI-like_sf"/>
</dbReference>
<accession>A0A5C5ZPI8</accession>
<evidence type="ECO:0000256" key="1">
    <source>
        <dbReference type="SAM" id="SignalP"/>
    </source>
</evidence>
<keyword evidence="4" id="KW-1185">Reference proteome</keyword>
<dbReference type="AlphaFoldDB" id="A0A5C5ZPI8"/>
<evidence type="ECO:0000259" key="2">
    <source>
        <dbReference type="SMART" id="SM00867"/>
    </source>
</evidence>
<organism evidence="3 4">
    <name type="scientific">Pseudobythopirellula maris</name>
    <dbReference type="NCBI Taxonomy" id="2527991"/>
    <lineage>
        <taxon>Bacteria</taxon>
        <taxon>Pseudomonadati</taxon>
        <taxon>Planctomycetota</taxon>
        <taxon>Planctomycetia</taxon>
        <taxon>Pirellulales</taxon>
        <taxon>Lacipirellulaceae</taxon>
        <taxon>Pseudobythopirellula</taxon>
    </lineage>
</organism>
<dbReference type="Gene3D" id="2.40.128.110">
    <property type="entry name" value="Lipid/polyisoprenoid-binding, YceI-like"/>
    <property type="match status" value="1"/>
</dbReference>
<name>A0A5C5ZPI8_9BACT</name>
<feature type="chain" id="PRO_5022916543" description="Lipid/polyisoprenoid-binding YceI-like domain-containing protein" evidence="1">
    <location>
        <begin position="26"/>
        <end position="198"/>
    </location>
</feature>
<reference evidence="3 4" key="1">
    <citation type="submission" date="2019-02" db="EMBL/GenBank/DDBJ databases">
        <title>Deep-cultivation of Planctomycetes and their phenomic and genomic characterization uncovers novel biology.</title>
        <authorList>
            <person name="Wiegand S."/>
            <person name="Jogler M."/>
            <person name="Boedeker C."/>
            <person name="Pinto D."/>
            <person name="Vollmers J."/>
            <person name="Rivas-Marin E."/>
            <person name="Kohn T."/>
            <person name="Peeters S.H."/>
            <person name="Heuer A."/>
            <person name="Rast P."/>
            <person name="Oberbeckmann S."/>
            <person name="Bunk B."/>
            <person name="Jeske O."/>
            <person name="Meyerdierks A."/>
            <person name="Storesund J.E."/>
            <person name="Kallscheuer N."/>
            <person name="Luecker S."/>
            <person name="Lage O.M."/>
            <person name="Pohl T."/>
            <person name="Merkel B.J."/>
            <person name="Hornburger P."/>
            <person name="Mueller R.-W."/>
            <person name="Bruemmer F."/>
            <person name="Labrenz M."/>
            <person name="Spormann A.M."/>
            <person name="Op Den Camp H."/>
            <person name="Overmann J."/>
            <person name="Amann R."/>
            <person name="Jetten M.S.M."/>
            <person name="Mascher T."/>
            <person name="Medema M.H."/>
            <person name="Devos D.P."/>
            <person name="Kaster A.-K."/>
            <person name="Ovreas L."/>
            <person name="Rohde M."/>
            <person name="Galperin M.Y."/>
            <person name="Jogler C."/>
        </authorList>
    </citation>
    <scope>NUCLEOTIDE SEQUENCE [LARGE SCALE GENOMIC DNA]</scope>
    <source>
        <strain evidence="3 4">Mal64</strain>
    </source>
</reference>
<gene>
    <name evidence="3" type="ORF">Mal64_25260</name>
</gene>
<feature type="domain" description="Lipid/polyisoprenoid-binding YceI-like" evidence="2">
    <location>
        <begin position="27"/>
        <end position="193"/>
    </location>
</feature>
<dbReference type="SMART" id="SM00867">
    <property type="entry name" value="YceI"/>
    <property type="match status" value="1"/>
</dbReference>
<dbReference type="RefSeq" id="WP_197525704.1">
    <property type="nucleotide sequence ID" value="NZ_SJPQ01000002.1"/>
</dbReference>
<sequence length="198" mass="21001" precursor="true">MPRPNAAMIALLLALAASTPSRAVAQTYQVDPAHTSVVFSVSHMGFSFTYGMFDKAEGAVTLSDDPKECSFAMTIEVGSIDTGNADRDKHLLNPDFFHAEKNPQITFKSESVTIGSDDEGRTLYEATGPMTMCGVTNKVTLPIALVGQGSDPWGGERVGFVCQTVVDRTSFGMTGGVDAIGKEVSVVVSFEALPPKSE</sequence>
<keyword evidence="1" id="KW-0732">Signal</keyword>
<evidence type="ECO:0000313" key="3">
    <source>
        <dbReference type="EMBL" id="TWT89035.1"/>
    </source>
</evidence>
<dbReference type="EMBL" id="SJPQ01000002">
    <property type="protein sequence ID" value="TWT89035.1"/>
    <property type="molecule type" value="Genomic_DNA"/>
</dbReference>
<dbReference type="Pfam" id="PF04264">
    <property type="entry name" value="YceI"/>
    <property type="match status" value="1"/>
</dbReference>